<name>A0A317MXU5_9GAMM</name>
<organism evidence="2 3">
    <name type="scientific">Plasticicumulans acidivorans</name>
    <dbReference type="NCBI Taxonomy" id="886464"/>
    <lineage>
        <taxon>Bacteria</taxon>
        <taxon>Pseudomonadati</taxon>
        <taxon>Pseudomonadota</taxon>
        <taxon>Gammaproteobacteria</taxon>
        <taxon>Candidatus Competibacteraceae</taxon>
        <taxon>Plasticicumulans</taxon>
    </lineage>
</organism>
<dbReference type="InterPro" id="IPR022484">
    <property type="entry name" value="PEP-CTERM/exosrtase_acylTfrase"/>
</dbReference>
<dbReference type="Proteomes" id="UP000246569">
    <property type="component" value="Unassembled WGS sequence"/>
</dbReference>
<sequence>MRAPRLLSQSASRSSHLSSGNIPGDDDDATDLRRSRQRKAAADAFCKYFYLLPANTAALRERVFQLRYDVYVREFAYESADSCPEQLERDAYDEQARHCLLVHRPTGMPAGCVRIVLTNPRDRMAPLPFEKFCQSALRKQAFDSFAVNRETICEISRLAVPAHFRRRIGDSPTQGHALQDPSGLHDRERDGFPLIPVSLFLAAASMSVANGCHHAIAMMEPRLARMTRRFGLPFQQVGDLIDYHGPRAPYYVQREGFFATVNPEIYRLLLLIDQQLSFNAYDS</sequence>
<dbReference type="InterPro" id="IPR016181">
    <property type="entry name" value="Acyl_CoA_acyltransferase"/>
</dbReference>
<dbReference type="NCBIfam" id="TIGR03694">
    <property type="entry name" value="exosort_acyl"/>
    <property type="match status" value="1"/>
</dbReference>
<reference evidence="2 3" key="1">
    <citation type="submission" date="2018-05" db="EMBL/GenBank/DDBJ databases">
        <title>Genomic Encyclopedia of Type Strains, Phase IV (KMG-IV): sequencing the most valuable type-strain genomes for metagenomic binning, comparative biology and taxonomic classification.</title>
        <authorList>
            <person name="Goeker M."/>
        </authorList>
    </citation>
    <scope>NUCLEOTIDE SEQUENCE [LARGE SCALE GENOMIC DNA]</scope>
    <source>
        <strain evidence="2 3">DSM 23606</strain>
    </source>
</reference>
<feature type="region of interest" description="Disordered" evidence="1">
    <location>
        <begin position="1"/>
        <end position="34"/>
    </location>
</feature>
<protein>
    <submittedName>
        <fullName evidence="2">N-acyl amino acid synthase of PEP-CTERM/exosortase system</fullName>
    </submittedName>
</protein>
<dbReference type="SUPFAM" id="SSF55729">
    <property type="entry name" value="Acyl-CoA N-acyltransferases (Nat)"/>
    <property type="match status" value="1"/>
</dbReference>
<dbReference type="Gene3D" id="3.40.630.30">
    <property type="match status" value="1"/>
</dbReference>
<keyword evidence="3" id="KW-1185">Reference proteome</keyword>
<dbReference type="AlphaFoldDB" id="A0A317MXU5"/>
<gene>
    <name evidence="2" type="ORF">C7443_103273</name>
</gene>
<feature type="compositionally biased region" description="Low complexity" evidence="1">
    <location>
        <begin position="1"/>
        <end position="19"/>
    </location>
</feature>
<proteinExistence type="predicted"/>
<evidence type="ECO:0000313" key="2">
    <source>
        <dbReference type="EMBL" id="PWV63348.1"/>
    </source>
</evidence>
<comment type="caution">
    <text evidence="2">The sequence shown here is derived from an EMBL/GenBank/DDBJ whole genome shotgun (WGS) entry which is preliminary data.</text>
</comment>
<evidence type="ECO:0000313" key="3">
    <source>
        <dbReference type="Proteomes" id="UP000246569"/>
    </source>
</evidence>
<dbReference type="EMBL" id="QGTJ01000003">
    <property type="protein sequence ID" value="PWV63348.1"/>
    <property type="molecule type" value="Genomic_DNA"/>
</dbReference>
<evidence type="ECO:0000256" key="1">
    <source>
        <dbReference type="SAM" id="MobiDB-lite"/>
    </source>
</evidence>
<dbReference type="Pfam" id="PF13444">
    <property type="entry name" value="Acetyltransf_5"/>
    <property type="match status" value="1"/>
</dbReference>
<accession>A0A317MXU5</accession>